<gene>
    <name evidence="2" type="ORF">OBO34_03355</name>
</gene>
<sequence length="592" mass="66611">MREEDLRKKLQKDGETIEIPESLKPDRIQNRLEQSARKKKRTWVKVIAGAAALMLVVGSGLLLGQTKGKDSDSYGELYQTLQELTSQQNSLIDNRIMDKASGGVPEKAARTFSEDESAKESFSDTNIQVEGVDEGDIVKTDGEYLYVLDRDYVSVSIVKAKAGKMKTCSVIPLDSQLTAQELYVEGDRLSVTGTRQAEKGGVETIVRTYDMKDRQKPEHMGTVAQSGELHTSRMEGGYLYIFSNYYPDLPESRNKTDQYVPLVNGETIKMPEIIVPENPQTPQYLVMTAIDLTKPDRASDRKSVLSSGDTFYVSQKHIYAASDRSQDGKDTEIRKFSYKDGKIQYQTTGKVKGYFNDSFSMDEYKGYLRLVTTLNGASGSTYNNVYVLDENMKVTGSILKLAKDERIYSARFLQDRGYFVTYRQTDPLFSVDLSDPANPKILGALKIPGFSEYLHFYGKDRLLGIGQAADENAVTSGVKLSMFDISDPSQVKEESTVIIKDTFDAEVLSNHRAVMIDPEKNIFGFAASGRKGAGYYIYRYENGFKQVFKEPVGNNCYDIRGLYIGDVFYLVQMNQIRSYQLSDFKKIDLLNI</sequence>
<dbReference type="AlphaFoldDB" id="A0A9J6QNC8"/>
<keyword evidence="1" id="KW-0472">Membrane</keyword>
<accession>A0A9J6QNC8</accession>
<reference evidence="2" key="1">
    <citation type="submission" date="2022-09" db="EMBL/GenBank/DDBJ databases">
        <title>Culturomic study of gut microbiota in children with autism spectrum disorder.</title>
        <authorList>
            <person name="Efimov B.A."/>
            <person name="Chaplin A.V."/>
            <person name="Sokolova S.R."/>
            <person name="Pikina A.P."/>
            <person name="Korzhanova M."/>
            <person name="Belova V."/>
            <person name="Korostin D."/>
        </authorList>
    </citation>
    <scope>NUCLEOTIDE SEQUENCE</scope>
    <source>
        <strain evidence="2">ASD5510</strain>
    </source>
</reference>
<dbReference type="Pfam" id="PF09826">
    <property type="entry name" value="Beta_propel"/>
    <property type="match status" value="1"/>
</dbReference>
<dbReference type="InterPro" id="IPR014441">
    <property type="entry name" value="UCP006425_b-propeller"/>
</dbReference>
<proteinExistence type="predicted"/>
<evidence type="ECO:0000313" key="3">
    <source>
        <dbReference type="Proteomes" id="UP001065549"/>
    </source>
</evidence>
<dbReference type="Proteomes" id="UP001065549">
    <property type="component" value="Unassembled WGS sequence"/>
</dbReference>
<keyword evidence="1" id="KW-0812">Transmembrane</keyword>
<dbReference type="PIRSF" id="PIRSF006425">
    <property type="entry name" value="UCP006425_WD40"/>
    <property type="match status" value="1"/>
</dbReference>
<dbReference type="SUPFAM" id="SSF69322">
    <property type="entry name" value="Tricorn protease domain 2"/>
    <property type="match status" value="1"/>
</dbReference>
<protein>
    <submittedName>
        <fullName evidence="2">Beta-propeller domain-containing protein</fullName>
    </submittedName>
</protein>
<keyword evidence="3" id="KW-1185">Reference proteome</keyword>
<dbReference type="RefSeq" id="WP_253020756.1">
    <property type="nucleotide sequence ID" value="NZ_JAOSHN010000001.1"/>
</dbReference>
<comment type="caution">
    <text evidence="2">The sequence shown here is derived from an EMBL/GenBank/DDBJ whole genome shotgun (WGS) entry which is preliminary data.</text>
</comment>
<feature type="transmembrane region" description="Helical" evidence="1">
    <location>
        <begin position="43"/>
        <end position="63"/>
    </location>
</feature>
<name>A0A9J6QNC8_9FIRM</name>
<dbReference type="EMBL" id="JAOSHN010000001">
    <property type="protein sequence ID" value="MCU7377389.1"/>
    <property type="molecule type" value="Genomic_DNA"/>
</dbReference>
<organism evidence="2 3">
    <name type="scientific">Hominibacterium faecale</name>
    <dbReference type="NCBI Taxonomy" id="2839743"/>
    <lineage>
        <taxon>Bacteria</taxon>
        <taxon>Bacillati</taxon>
        <taxon>Bacillota</taxon>
        <taxon>Clostridia</taxon>
        <taxon>Peptostreptococcales</taxon>
        <taxon>Anaerovoracaceae</taxon>
        <taxon>Hominibacterium</taxon>
    </lineage>
</organism>
<dbReference type="InterPro" id="IPR019198">
    <property type="entry name" value="Beta_propeller_containing"/>
</dbReference>
<keyword evidence="1" id="KW-1133">Transmembrane helix</keyword>
<evidence type="ECO:0000256" key="1">
    <source>
        <dbReference type="SAM" id="Phobius"/>
    </source>
</evidence>
<evidence type="ECO:0000313" key="2">
    <source>
        <dbReference type="EMBL" id="MCU7377389.1"/>
    </source>
</evidence>